<feature type="domain" description="X8" evidence="3">
    <location>
        <begin position="38"/>
        <end position="119"/>
    </location>
</feature>
<dbReference type="InterPro" id="IPR012946">
    <property type="entry name" value="X8"/>
</dbReference>
<sequence>MAKSLLSFSILYLFLLILFLNSGEVLRCANGQAPGQGSWCVPKPSTSDQALMDNINFACGIVNCSTIQEGGPCFNPSTLINHASVAMNIYYQQEGRHFWNCDFTESGLIVVTDPSKQFFSELKIL</sequence>
<proteinExistence type="predicted"/>
<dbReference type="GO" id="GO:0009506">
    <property type="term" value="C:plasmodesma"/>
    <property type="evidence" value="ECO:0007669"/>
    <property type="project" value="UniProtKB-ARBA"/>
</dbReference>
<dbReference type="PANTHER" id="PTHR31044:SF130">
    <property type="entry name" value="CARBOHYDRATE-BINDING X8 DOMAIN SUPERFAMILY PROTEIN"/>
    <property type="match status" value="1"/>
</dbReference>
<keyword evidence="5" id="KW-1185">Reference proteome</keyword>
<dbReference type="PANTHER" id="PTHR31044">
    <property type="entry name" value="BETA-1,3 GLUCANASE"/>
    <property type="match status" value="1"/>
</dbReference>
<dbReference type="EMBL" id="CAUOFW020000948">
    <property type="protein sequence ID" value="CAK9139250.1"/>
    <property type="molecule type" value="Genomic_DNA"/>
</dbReference>
<accession>A0ABC8R2K8</accession>
<dbReference type="Pfam" id="PF07983">
    <property type="entry name" value="X8"/>
    <property type="match status" value="1"/>
</dbReference>
<evidence type="ECO:0000256" key="1">
    <source>
        <dbReference type="ARBA" id="ARBA00022729"/>
    </source>
</evidence>
<dbReference type="AlphaFoldDB" id="A0ABC8R2K8"/>
<dbReference type="Gene3D" id="1.20.58.1040">
    <property type="match status" value="1"/>
</dbReference>
<name>A0ABC8R2K8_9AQUA</name>
<evidence type="ECO:0000256" key="2">
    <source>
        <dbReference type="SAM" id="SignalP"/>
    </source>
</evidence>
<keyword evidence="1 2" id="KW-0732">Signal</keyword>
<gene>
    <name evidence="4" type="ORF">ILEXP_LOCUS6639</name>
</gene>
<evidence type="ECO:0000313" key="4">
    <source>
        <dbReference type="EMBL" id="CAK9139250.1"/>
    </source>
</evidence>
<dbReference type="InterPro" id="IPR044788">
    <property type="entry name" value="X8_dom_prot"/>
</dbReference>
<dbReference type="Proteomes" id="UP001642360">
    <property type="component" value="Unassembled WGS sequence"/>
</dbReference>
<evidence type="ECO:0000259" key="3">
    <source>
        <dbReference type="SMART" id="SM00768"/>
    </source>
</evidence>
<comment type="caution">
    <text evidence="4">The sequence shown here is derived from an EMBL/GenBank/DDBJ whole genome shotgun (WGS) entry which is preliminary data.</text>
</comment>
<organism evidence="4 5">
    <name type="scientific">Ilex paraguariensis</name>
    <name type="common">yerba mate</name>
    <dbReference type="NCBI Taxonomy" id="185542"/>
    <lineage>
        <taxon>Eukaryota</taxon>
        <taxon>Viridiplantae</taxon>
        <taxon>Streptophyta</taxon>
        <taxon>Embryophyta</taxon>
        <taxon>Tracheophyta</taxon>
        <taxon>Spermatophyta</taxon>
        <taxon>Magnoliopsida</taxon>
        <taxon>eudicotyledons</taxon>
        <taxon>Gunneridae</taxon>
        <taxon>Pentapetalae</taxon>
        <taxon>asterids</taxon>
        <taxon>campanulids</taxon>
        <taxon>Aquifoliales</taxon>
        <taxon>Aquifoliaceae</taxon>
        <taxon>Ilex</taxon>
    </lineage>
</organism>
<feature type="signal peptide" evidence="2">
    <location>
        <begin position="1"/>
        <end position="23"/>
    </location>
</feature>
<evidence type="ECO:0000313" key="5">
    <source>
        <dbReference type="Proteomes" id="UP001642360"/>
    </source>
</evidence>
<feature type="chain" id="PRO_5044776431" description="X8 domain-containing protein" evidence="2">
    <location>
        <begin position="24"/>
        <end position="125"/>
    </location>
</feature>
<dbReference type="SMART" id="SM00768">
    <property type="entry name" value="X8"/>
    <property type="match status" value="1"/>
</dbReference>
<reference evidence="4 5" key="1">
    <citation type="submission" date="2024-02" db="EMBL/GenBank/DDBJ databases">
        <authorList>
            <person name="Vignale AGUSTIN F."/>
            <person name="Sosa J E."/>
            <person name="Modenutti C."/>
        </authorList>
    </citation>
    <scope>NUCLEOTIDE SEQUENCE [LARGE SCALE GENOMIC DNA]</scope>
</reference>
<protein>
    <recommendedName>
        <fullName evidence="3">X8 domain-containing protein</fullName>
    </recommendedName>
</protein>